<proteinExistence type="predicted"/>
<gene>
    <name evidence="1" type="primary">RE1_1980</name>
    <name evidence="1" type="ORF">CK203_053176</name>
</gene>
<name>A0A438GP90_VITVI</name>
<dbReference type="EMBL" id="QGNW01000379">
    <property type="protein sequence ID" value="RVW73988.1"/>
    <property type="molecule type" value="Genomic_DNA"/>
</dbReference>
<comment type="caution">
    <text evidence="1">The sequence shown here is derived from an EMBL/GenBank/DDBJ whole genome shotgun (WGS) entry which is preliminary data.</text>
</comment>
<sequence length="174" mass="20061">MAHSSTEAKYHVIASTTIKVNWIRNILAELHVPLIMKPTMSCDNVSATHLRVNPVFHFLMKHIAVDFHFVQDQVVKKLLQTSHVHTMIVNSLKKSIPWKQFQDHHSKNGILNRYPILRVHDTNQSTLHPSCSFSNYIAITLRVLVGIWNLNSNRSDDWELKEWALLGAVRRLGL</sequence>
<dbReference type="PANTHER" id="PTHR11439:SF463">
    <property type="entry name" value="REVERSE TRANSCRIPTASE TY1_COPIA-TYPE DOMAIN-CONTAINING PROTEIN"/>
    <property type="match status" value="1"/>
</dbReference>
<dbReference type="PANTHER" id="PTHR11439">
    <property type="entry name" value="GAG-POL-RELATED RETROTRANSPOSON"/>
    <property type="match status" value="1"/>
</dbReference>
<reference evidence="1 2" key="1">
    <citation type="journal article" date="2018" name="PLoS Genet.">
        <title>Population sequencing reveals clonal diversity and ancestral inbreeding in the grapevine cultivar Chardonnay.</title>
        <authorList>
            <person name="Roach M.J."/>
            <person name="Johnson D.L."/>
            <person name="Bohlmann J."/>
            <person name="van Vuuren H.J."/>
            <person name="Jones S.J."/>
            <person name="Pretorius I.S."/>
            <person name="Schmidt S.A."/>
            <person name="Borneman A.R."/>
        </authorList>
    </citation>
    <scope>NUCLEOTIDE SEQUENCE [LARGE SCALE GENOMIC DNA]</scope>
    <source>
        <strain evidence="2">cv. Chardonnay</strain>
        <tissue evidence="1">Leaf</tissue>
    </source>
</reference>
<evidence type="ECO:0000313" key="2">
    <source>
        <dbReference type="Proteomes" id="UP000288805"/>
    </source>
</evidence>
<dbReference type="AlphaFoldDB" id="A0A438GP90"/>
<accession>A0A438GP90</accession>
<organism evidence="1 2">
    <name type="scientific">Vitis vinifera</name>
    <name type="common">Grape</name>
    <dbReference type="NCBI Taxonomy" id="29760"/>
    <lineage>
        <taxon>Eukaryota</taxon>
        <taxon>Viridiplantae</taxon>
        <taxon>Streptophyta</taxon>
        <taxon>Embryophyta</taxon>
        <taxon>Tracheophyta</taxon>
        <taxon>Spermatophyta</taxon>
        <taxon>Magnoliopsida</taxon>
        <taxon>eudicotyledons</taxon>
        <taxon>Gunneridae</taxon>
        <taxon>Pentapetalae</taxon>
        <taxon>rosids</taxon>
        <taxon>Vitales</taxon>
        <taxon>Vitaceae</taxon>
        <taxon>Viteae</taxon>
        <taxon>Vitis</taxon>
    </lineage>
</organism>
<evidence type="ECO:0000313" key="1">
    <source>
        <dbReference type="EMBL" id="RVW73988.1"/>
    </source>
</evidence>
<dbReference type="CDD" id="cd09272">
    <property type="entry name" value="RNase_HI_RT_Ty1"/>
    <property type="match status" value="1"/>
</dbReference>
<dbReference type="Proteomes" id="UP000288805">
    <property type="component" value="Unassembled WGS sequence"/>
</dbReference>
<protein>
    <submittedName>
        <fullName evidence="1">Retrovirus-related Pol polyprotein from transposon RE1</fullName>
    </submittedName>
</protein>